<gene>
    <name evidence="3" type="ORF">N2599_29455</name>
</gene>
<feature type="domain" description="Glycosyltransferase subfamily 4-like N-terminal" evidence="2">
    <location>
        <begin position="15"/>
        <end position="203"/>
    </location>
</feature>
<organism evidence="3 4">
    <name type="scientific">Rhizobium sullae</name>
    <name type="common">Rhizobium hedysari</name>
    <dbReference type="NCBI Taxonomy" id="50338"/>
    <lineage>
        <taxon>Bacteria</taxon>
        <taxon>Pseudomonadati</taxon>
        <taxon>Pseudomonadota</taxon>
        <taxon>Alphaproteobacteria</taxon>
        <taxon>Hyphomicrobiales</taxon>
        <taxon>Rhizobiaceae</taxon>
        <taxon>Rhizobium/Agrobacterium group</taxon>
        <taxon>Rhizobium</taxon>
    </lineage>
</organism>
<evidence type="ECO:0000259" key="2">
    <source>
        <dbReference type="Pfam" id="PF13439"/>
    </source>
</evidence>
<keyword evidence="3" id="KW-0614">Plasmid</keyword>
<dbReference type="InterPro" id="IPR001296">
    <property type="entry name" value="Glyco_trans_1"/>
</dbReference>
<keyword evidence="4" id="KW-1185">Reference proteome</keyword>
<evidence type="ECO:0000259" key="1">
    <source>
        <dbReference type="Pfam" id="PF00534"/>
    </source>
</evidence>
<dbReference type="EMBL" id="CP104144">
    <property type="protein sequence ID" value="UWU16941.1"/>
    <property type="molecule type" value="Genomic_DNA"/>
</dbReference>
<feature type="domain" description="Glycosyl transferase family 1" evidence="1">
    <location>
        <begin position="212"/>
        <end position="370"/>
    </location>
</feature>
<dbReference type="Pfam" id="PF00534">
    <property type="entry name" value="Glycos_transf_1"/>
    <property type="match status" value="1"/>
</dbReference>
<evidence type="ECO:0000313" key="4">
    <source>
        <dbReference type="Proteomes" id="UP001060123"/>
    </source>
</evidence>
<dbReference type="Proteomes" id="UP001060123">
    <property type="component" value="Plasmid pWSM1592_1"/>
</dbReference>
<reference evidence="3" key="1">
    <citation type="submission" date="2022-09" db="EMBL/GenBank/DDBJ databases">
        <title>Australian commercial rhizobial inoculants.</title>
        <authorList>
            <person name="Kohlmeier M.G."/>
            <person name="O'Hara G.W."/>
            <person name="Colombi E."/>
            <person name="Ramsay J.P."/>
            <person name="Terpolilli J."/>
        </authorList>
    </citation>
    <scope>NUCLEOTIDE SEQUENCE</scope>
    <source>
        <strain evidence="3">WSM1592</strain>
        <plasmid evidence="3">pWSM1592_1</plasmid>
    </source>
</reference>
<dbReference type="Gene3D" id="3.40.50.2000">
    <property type="entry name" value="Glycogen Phosphorylase B"/>
    <property type="match status" value="2"/>
</dbReference>
<dbReference type="InterPro" id="IPR028098">
    <property type="entry name" value="Glyco_trans_4-like_N"/>
</dbReference>
<dbReference type="PANTHER" id="PTHR12526">
    <property type="entry name" value="GLYCOSYLTRANSFERASE"/>
    <property type="match status" value="1"/>
</dbReference>
<dbReference type="PANTHER" id="PTHR12526:SF627">
    <property type="entry name" value="D-RHAMNOSYLTRANSFERASE WBPZ"/>
    <property type="match status" value="1"/>
</dbReference>
<dbReference type="SUPFAM" id="SSF53756">
    <property type="entry name" value="UDP-Glycosyltransferase/glycogen phosphorylase"/>
    <property type="match status" value="1"/>
</dbReference>
<dbReference type="RefSeq" id="WP_167333936.1">
    <property type="nucleotide sequence ID" value="NZ_CP104144.1"/>
</dbReference>
<name>A0ABY5XS72_RHISU</name>
<proteinExistence type="predicted"/>
<dbReference type="Pfam" id="PF13439">
    <property type="entry name" value="Glyco_transf_4"/>
    <property type="match status" value="1"/>
</dbReference>
<protein>
    <submittedName>
        <fullName evidence="3">Glycosyltransferase family 4 protein</fullName>
    </submittedName>
</protein>
<sequence>MKIAFVIQKIAARSGGAERVLIETANELSRRGHDVRILSHENRGVDPFYKLGEGVRHTNLFDRPIERKAKDRWKRRETFRENLPVFFPIRHVKWHMTHGGFIRELKRFIKNERPDVLIPFLPAAITPCALAAKGTGVKVVASTHNEPSQDYDNPKRWDANPIDIKLRRKVLEYLDKILVLLPSYRNYYPENLHSKIDDMPNPVAPVEPSRLDSVTREKLILGVGRLAGVKRFHVLIEAWPHLEQTFPDWRVEIYGDGPEKANLQSLINRHGLKDKIFLKGVTSLIGDIYLKASVLCHPAEYEGFPLAVCEALAHGLPVIGFSDCSGVNSLVHHNTNGILIEAGTNRVNSMQSALAELLPDRERLSRFSAASPGSVAQYRPDLIYDKWERVVSELVPEENDEAWSERTVGV</sequence>
<dbReference type="CDD" id="cd03820">
    <property type="entry name" value="GT4_AmsD-like"/>
    <property type="match status" value="1"/>
</dbReference>
<accession>A0ABY5XS72</accession>
<evidence type="ECO:0000313" key="3">
    <source>
        <dbReference type="EMBL" id="UWU16941.1"/>
    </source>
</evidence>
<geneLocation type="plasmid" evidence="3 4">
    <name>pWSM1592_1</name>
</geneLocation>